<keyword evidence="3 6" id="KW-0548">Nucleotidyltransferase</keyword>
<dbReference type="NCBIfam" id="TIGR00125">
    <property type="entry name" value="cyt_tran_rel"/>
    <property type="match status" value="1"/>
</dbReference>
<name>A0ABT1XRN0_9SPHN</name>
<keyword evidence="2" id="KW-0808">Transferase</keyword>
<dbReference type="Gene3D" id="3.40.50.620">
    <property type="entry name" value="HUPs"/>
    <property type="match status" value="1"/>
</dbReference>
<accession>A0ABT1XRN0</accession>
<dbReference type="InterPro" id="IPR020084">
    <property type="entry name" value="NUDIX_hydrolase_CS"/>
</dbReference>
<reference evidence="6 7" key="1">
    <citation type="submission" date="2022-08" db="EMBL/GenBank/DDBJ databases">
        <title>Polyphasic taxonomy analysis of Qipengyuania sp.RS5-5.</title>
        <authorList>
            <person name="Xamxidin M."/>
            <person name="Wu M."/>
        </authorList>
    </citation>
    <scope>NUCLEOTIDE SEQUENCE [LARGE SCALE GENOMIC DNA]</scope>
    <source>
        <strain evidence="6 7">RS5-5</strain>
    </source>
</reference>
<sequence>MASKLQGQKADYGVFIGRFQPLHAGHEHIIRDSLDRVGKLIVLVGSANVARDPRNPFTYAEREHMLRASFAYEAAQGRLIVEPLDDHLYSDTAWVTEVQRKVNAIVLRDGNPEGFTANGTRDFRIALAGYGKDNSSYYLKLFPEWDSIQLEAENLTFSATDVRDRFFRRIPDVPHAILSKPVADQLEAFAKGEDFRRLLAEREYLDAYPAEWGEGPFVTADAVVIQAGHILLVERGRLPGKGLLALPGGFVGKDERIRDAAIRELREETGISDGKGQIPPAMLASFIEDSATRVFDAPNRSLRGRIITHAFLFRLPERRKLAGVKGGDDAAHARWYRLGELRPEMLFEDHWSIIEQMADI</sequence>
<dbReference type="Pfam" id="PF00293">
    <property type="entry name" value="NUDIX"/>
    <property type="match status" value="1"/>
</dbReference>
<protein>
    <submittedName>
        <fullName evidence="6">Bifunctional nicotinamide-nucleotide adenylyltransferase/Nudix hydroxylase</fullName>
    </submittedName>
</protein>
<dbReference type="InterPro" id="IPR014729">
    <property type="entry name" value="Rossmann-like_a/b/a_fold"/>
</dbReference>
<keyword evidence="4" id="KW-0378">Hydrolase</keyword>
<dbReference type="SUPFAM" id="SSF52374">
    <property type="entry name" value="Nucleotidylyl transferase"/>
    <property type="match status" value="1"/>
</dbReference>
<dbReference type="InterPro" id="IPR000086">
    <property type="entry name" value="NUDIX_hydrolase_dom"/>
</dbReference>
<dbReference type="PANTHER" id="PTHR21342">
    <property type="entry name" value="PHOSPHOPANTETHEINE ADENYLYLTRANSFERASE"/>
    <property type="match status" value="1"/>
</dbReference>
<dbReference type="PROSITE" id="PS51462">
    <property type="entry name" value="NUDIX"/>
    <property type="match status" value="1"/>
</dbReference>
<evidence type="ECO:0000256" key="2">
    <source>
        <dbReference type="ARBA" id="ARBA00022679"/>
    </source>
</evidence>
<dbReference type="Gene3D" id="3.90.79.10">
    <property type="entry name" value="Nucleoside Triphosphate Pyrophosphohydrolase"/>
    <property type="match status" value="1"/>
</dbReference>
<dbReference type="InterPro" id="IPR015797">
    <property type="entry name" value="NUDIX_hydrolase-like_dom_sf"/>
</dbReference>
<dbReference type="PROSITE" id="PS00893">
    <property type="entry name" value="NUDIX_BOX"/>
    <property type="match status" value="1"/>
</dbReference>
<evidence type="ECO:0000313" key="6">
    <source>
        <dbReference type="EMBL" id="MCR2834318.1"/>
    </source>
</evidence>
<dbReference type="CDD" id="cd18873">
    <property type="entry name" value="NUDIX_NadM_like"/>
    <property type="match status" value="1"/>
</dbReference>
<feature type="domain" description="Nudix hydrolase" evidence="5">
    <location>
        <begin position="215"/>
        <end position="358"/>
    </location>
</feature>
<keyword evidence="7" id="KW-1185">Reference proteome</keyword>
<dbReference type="PANTHER" id="PTHR21342:SF0">
    <property type="entry name" value="BIFUNCTIONAL NMN ADENYLYLTRANSFERASE_NUDIX HYDROLASE"/>
    <property type="match status" value="1"/>
</dbReference>
<evidence type="ECO:0000256" key="1">
    <source>
        <dbReference type="ARBA" id="ARBA00001946"/>
    </source>
</evidence>
<dbReference type="GO" id="GO:0016779">
    <property type="term" value="F:nucleotidyltransferase activity"/>
    <property type="evidence" value="ECO:0007669"/>
    <property type="project" value="UniProtKB-KW"/>
</dbReference>
<comment type="caution">
    <text evidence="6">The sequence shown here is derived from an EMBL/GenBank/DDBJ whole genome shotgun (WGS) entry which is preliminary data.</text>
</comment>
<dbReference type="InterPro" id="IPR004821">
    <property type="entry name" value="Cyt_trans-like"/>
</dbReference>
<evidence type="ECO:0000256" key="4">
    <source>
        <dbReference type="ARBA" id="ARBA00022801"/>
    </source>
</evidence>
<organism evidence="6 7">
    <name type="scientific">Parerythrobacter lacustris</name>
    <dbReference type="NCBI Taxonomy" id="2969984"/>
    <lineage>
        <taxon>Bacteria</taxon>
        <taxon>Pseudomonadati</taxon>
        <taxon>Pseudomonadota</taxon>
        <taxon>Alphaproteobacteria</taxon>
        <taxon>Sphingomonadales</taxon>
        <taxon>Erythrobacteraceae</taxon>
        <taxon>Parerythrobacter</taxon>
    </lineage>
</organism>
<evidence type="ECO:0000313" key="7">
    <source>
        <dbReference type="Proteomes" id="UP001206067"/>
    </source>
</evidence>
<gene>
    <name evidence="6" type="ORF">NSO95_10205</name>
</gene>
<proteinExistence type="predicted"/>
<dbReference type="SUPFAM" id="SSF55811">
    <property type="entry name" value="Nudix"/>
    <property type="match status" value="1"/>
</dbReference>
<evidence type="ECO:0000256" key="3">
    <source>
        <dbReference type="ARBA" id="ARBA00022695"/>
    </source>
</evidence>
<evidence type="ECO:0000259" key="5">
    <source>
        <dbReference type="PROSITE" id="PS51462"/>
    </source>
</evidence>
<comment type="cofactor">
    <cofactor evidence="1">
        <name>Mg(2+)</name>
        <dbReference type="ChEBI" id="CHEBI:18420"/>
    </cofactor>
</comment>
<dbReference type="EMBL" id="JANKHH010000005">
    <property type="protein sequence ID" value="MCR2834318.1"/>
    <property type="molecule type" value="Genomic_DNA"/>
</dbReference>
<dbReference type="Pfam" id="PF01467">
    <property type="entry name" value="CTP_transf_like"/>
    <property type="match status" value="1"/>
</dbReference>
<dbReference type="RefSeq" id="WP_257596123.1">
    <property type="nucleotide sequence ID" value="NZ_JANKHH010000005.1"/>
</dbReference>
<dbReference type="Proteomes" id="UP001206067">
    <property type="component" value="Unassembled WGS sequence"/>
</dbReference>